<dbReference type="PANTHER" id="PTHR22916:SF3">
    <property type="entry name" value="UDP-GLCNAC:BETAGAL BETA-1,3-N-ACETYLGLUCOSAMINYLTRANSFERASE-LIKE PROTEIN 1"/>
    <property type="match status" value="1"/>
</dbReference>
<evidence type="ECO:0000259" key="1">
    <source>
        <dbReference type="Pfam" id="PF00534"/>
    </source>
</evidence>
<organism evidence="4">
    <name type="scientific">Atelocyanobacterium thalassa (isolate ALOHA)</name>
    <dbReference type="NCBI Taxonomy" id="1453429"/>
    <lineage>
        <taxon>Bacteria</taxon>
        <taxon>Bacillati</taxon>
        <taxon>Cyanobacteriota</taxon>
        <taxon>Cyanophyceae</taxon>
        <taxon>Oscillatoriophycideae</taxon>
        <taxon>Chroococcales</taxon>
        <taxon>Aphanothecaceae</taxon>
        <taxon>Candidatus Atelocyanobacterium</taxon>
        <taxon>Candidatus Atelocyanobacterium thalassae</taxon>
    </lineage>
</organism>
<dbReference type="EMBL" id="CP001842">
    <property type="protein sequence ID" value="ADB95421.1"/>
    <property type="molecule type" value="Genomic_DNA"/>
</dbReference>
<dbReference type="STRING" id="1453429.UCYN_07250"/>
<dbReference type="Gene3D" id="3.90.550.10">
    <property type="entry name" value="Spore Coat Polysaccharide Biosynthesis Protein SpsA, Chain A"/>
    <property type="match status" value="1"/>
</dbReference>
<reference evidence="3 4" key="1">
    <citation type="journal article" date="2010" name="Nature">
        <title>Metabolic streamlining in an open-ocean nitrogen-fixing cyanobacterium.</title>
        <authorList>
            <person name="Tripp H.J."/>
            <person name="Bench S.R."/>
            <person name="Turk K.A."/>
            <person name="Foster R.A."/>
            <person name="Desany B.A."/>
            <person name="Niazi F."/>
            <person name="Affourtit J.P."/>
            <person name="Zehr J.P."/>
        </authorList>
    </citation>
    <scope>NUCLEOTIDE SEQUENCE [LARGE SCALE GENOMIC DNA]</scope>
    <source>
        <strain evidence="4">ALOHA</strain>
    </source>
</reference>
<feature type="domain" description="Glycosyltransferase 2-like" evidence="2">
    <location>
        <begin position="626"/>
        <end position="794"/>
    </location>
</feature>
<protein>
    <submittedName>
        <fullName evidence="3">Glycosyltransferase</fullName>
    </submittedName>
</protein>
<keyword evidence="4" id="KW-1185">Reference proteome</keyword>
<name>D3EPM1_ATETH</name>
<dbReference type="OrthoDB" id="396512at2"/>
<dbReference type="Pfam" id="PF00535">
    <property type="entry name" value="Glycos_transf_2"/>
    <property type="match status" value="1"/>
</dbReference>
<proteinExistence type="predicted"/>
<dbReference type="SUPFAM" id="SSF53756">
    <property type="entry name" value="UDP-Glycosyltransferase/glycogen phosphorylase"/>
    <property type="match status" value="1"/>
</dbReference>
<keyword evidence="3" id="KW-0808">Transferase</keyword>
<dbReference type="SUPFAM" id="SSF53448">
    <property type="entry name" value="Nucleotide-diphospho-sugar transferases"/>
    <property type="match status" value="1"/>
</dbReference>
<sequence length="998" mass="115985">MKVLIADFDLFKKTGGGQTFYRSLIKKNPEIDFYYIIKDESLNTSCLHNSHQIPYKEIFNYGDFTNFFEATPPKWVQSAFVQASNIAASCRDMEFDVVDVPDYEQWGMFLRSALDHFHVKCGSIALSMHGIISKTLQLDWFEGKENIPLSLQEKMQYQAVDIRYGISKSYLDEWKEVDNLKSYYYNPLHFMAVPEIKSGSNSESLPNLNFIGRTEKRKGPDIFVDLAWWIPREKYSNASIIGPHSYNYNRTQSSKDYLEKMINNRDKNLRMYPSIPHSDLMKLFSSRSITFVPSRYDTLNLVALESLFSGCPTVIGKGAGVCRFLEDNFPKIPFIKIDIDNIYDSLPEIIDLLNNYDDYRNKLIAGIRDSNFQSSGLLLSEIYGSSPVSNLEIREELNYWYSQLINYWESSQLNGSNKIPGLRLLKSKIRSNVKPIYQQIKHEAGKNKELLKIPLSKVHNAQILKTPKLVRRYKNIFNTLELTQKDLDKKIQESWKLASDGDYRSEGIRDRLNNGYRIDRVRLWKGIARIESLRGNELVAATYKLRCIRLLDQDLFGDLPSIVRVLNDKGFTKESEVIQAMYGTHEGREDKCYDLLEQNRVSNLSNNKWNYEFVDDRRSKSTYRVSIIVSLYNASSKLAFFLKTLKHQTLVQKGEAEVILVDSGSPGDEYTVFKEIIEKLNIPVVYVRSKERETIQMAWNRGIDLSKADFLSFLGVDETILPTCLEILANELDKFSDLDWVTGHSLVTEVDSDCSWIKDIMPYYRKEYKQDLVYLETCYLSWVGALYRRSIHKRFGYYDSSFRGAGDTEFKSRVLPFIKSKIVDCTLGVFWNYPDERTTQSPAIEIEDMRAWYIHRTLGGIRYAFANRSTEDVENLIYLCLCYRKSYCVHTSTDLEYAYNLCLYLKEICPQSKVLKYFSGIETLLKSYRSLDCLPSLSQWSPLKKILEVRKVAAKIQKEHRSSWNKDLSLGLEPTYTIFNDNRHEQHSSLWFTSINSN</sequence>
<dbReference type="CAZy" id="GT2">
    <property type="family name" value="Glycosyltransferase Family 2"/>
</dbReference>
<dbReference type="RefSeq" id="WP_012954108.1">
    <property type="nucleotide sequence ID" value="NC_013771.1"/>
</dbReference>
<dbReference type="InterPro" id="IPR001296">
    <property type="entry name" value="Glyco_trans_1"/>
</dbReference>
<dbReference type="InterPro" id="IPR001173">
    <property type="entry name" value="Glyco_trans_2-like"/>
</dbReference>
<dbReference type="Pfam" id="PF00534">
    <property type="entry name" value="Glycos_transf_1"/>
    <property type="match status" value="1"/>
</dbReference>
<feature type="domain" description="Glycosyl transferase family 1" evidence="1">
    <location>
        <begin position="206"/>
        <end position="361"/>
    </location>
</feature>
<accession>D3EPM1</accession>
<gene>
    <name evidence="3" type="ordered locus">UCYN_07250</name>
</gene>
<evidence type="ECO:0000259" key="2">
    <source>
        <dbReference type="Pfam" id="PF00535"/>
    </source>
</evidence>
<evidence type="ECO:0000313" key="3">
    <source>
        <dbReference type="EMBL" id="ADB95421.1"/>
    </source>
</evidence>
<dbReference type="KEGG" id="cyu:UCYN_07250"/>
<evidence type="ECO:0000313" key="4">
    <source>
        <dbReference type="Proteomes" id="UP000001405"/>
    </source>
</evidence>
<dbReference type="InterPro" id="IPR029044">
    <property type="entry name" value="Nucleotide-diphossugar_trans"/>
</dbReference>
<dbReference type="PANTHER" id="PTHR22916">
    <property type="entry name" value="GLYCOSYLTRANSFERASE"/>
    <property type="match status" value="1"/>
</dbReference>
<dbReference type="GO" id="GO:0016758">
    <property type="term" value="F:hexosyltransferase activity"/>
    <property type="evidence" value="ECO:0007669"/>
    <property type="project" value="UniProtKB-ARBA"/>
</dbReference>
<dbReference type="HOGENOM" id="CLU_298045_0_0_3"/>
<dbReference type="Proteomes" id="UP000001405">
    <property type="component" value="Chromosome"/>
</dbReference>
<dbReference type="Gene3D" id="3.40.50.2000">
    <property type="entry name" value="Glycogen Phosphorylase B"/>
    <property type="match status" value="1"/>
</dbReference>
<dbReference type="AlphaFoldDB" id="D3EPM1"/>
<dbReference type="PATRIC" id="fig|713887.8.peg.679"/>